<feature type="compositionally biased region" description="Polar residues" evidence="1">
    <location>
        <begin position="233"/>
        <end position="245"/>
    </location>
</feature>
<accession>A0A371EBH1</accession>
<feature type="non-terminal residue" evidence="3">
    <location>
        <position position="1"/>
    </location>
</feature>
<feature type="non-terminal residue" evidence="3">
    <location>
        <position position="365"/>
    </location>
</feature>
<organism evidence="3 4">
    <name type="scientific">Mucuna pruriens</name>
    <name type="common">Velvet bean</name>
    <name type="synonym">Dolichos pruriens</name>
    <dbReference type="NCBI Taxonomy" id="157652"/>
    <lineage>
        <taxon>Eukaryota</taxon>
        <taxon>Viridiplantae</taxon>
        <taxon>Streptophyta</taxon>
        <taxon>Embryophyta</taxon>
        <taxon>Tracheophyta</taxon>
        <taxon>Spermatophyta</taxon>
        <taxon>Magnoliopsida</taxon>
        <taxon>eudicotyledons</taxon>
        <taxon>Gunneridae</taxon>
        <taxon>Pentapetalae</taxon>
        <taxon>rosids</taxon>
        <taxon>fabids</taxon>
        <taxon>Fabales</taxon>
        <taxon>Fabaceae</taxon>
        <taxon>Papilionoideae</taxon>
        <taxon>50 kb inversion clade</taxon>
        <taxon>NPAAA clade</taxon>
        <taxon>indigoferoid/millettioid clade</taxon>
        <taxon>Phaseoleae</taxon>
        <taxon>Mucuna</taxon>
    </lineage>
</organism>
<feature type="region of interest" description="Disordered" evidence="1">
    <location>
        <begin position="229"/>
        <end position="261"/>
    </location>
</feature>
<dbReference type="Pfam" id="PF03732">
    <property type="entry name" value="Retrotrans_gag"/>
    <property type="match status" value="1"/>
</dbReference>
<reference evidence="3" key="1">
    <citation type="submission" date="2018-05" db="EMBL/GenBank/DDBJ databases">
        <title>Draft genome of Mucuna pruriens seed.</title>
        <authorList>
            <person name="Nnadi N.E."/>
            <person name="Vos R."/>
            <person name="Hasami M.H."/>
            <person name="Devisetty U.K."/>
            <person name="Aguiy J.C."/>
        </authorList>
    </citation>
    <scope>NUCLEOTIDE SEQUENCE [LARGE SCALE GENOMIC DNA]</scope>
    <source>
        <strain evidence="3">JCA_2017</strain>
    </source>
</reference>
<feature type="region of interest" description="Disordered" evidence="1">
    <location>
        <begin position="294"/>
        <end position="336"/>
    </location>
</feature>
<evidence type="ECO:0000313" key="3">
    <source>
        <dbReference type="EMBL" id="RDX63339.1"/>
    </source>
</evidence>
<dbReference type="PANTHER" id="PTHR33223">
    <property type="entry name" value="CCHC-TYPE DOMAIN-CONTAINING PROTEIN"/>
    <property type="match status" value="1"/>
</dbReference>
<gene>
    <name evidence="3" type="ORF">CR513_58244</name>
</gene>
<dbReference type="EMBL" id="QJKJ01014955">
    <property type="protein sequence ID" value="RDX63339.1"/>
    <property type="molecule type" value="Genomic_DNA"/>
</dbReference>
<evidence type="ECO:0000313" key="4">
    <source>
        <dbReference type="Proteomes" id="UP000257109"/>
    </source>
</evidence>
<protein>
    <recommendedName>
        <fullName evidence="2">Retrotransposon gag domain-containing protein</fullName>
    </recommendedName>
</protein>
<name>A0A371EBH1_MUCPR</name>
<dbReference type="OrthoDB" id="1414696at2759"/>
<dbReference type="InterPro" id="IPR005162">
    <property type="entry name" value="Retrotrans_gag_dom"/>
</dbReference>
<feature type="domain" description="Retrotransposon gag" evidence="2">
    <location>
        <begin position="34"/>
        <end position="119"/>
    </location>
</feature>
<sequence length="365" mass="41306">EDCHKHLKEFHVVCSTTRPQGILEDYIKIKAFPFSLDGGEKDWLYLQPTLFNTRGDMKSIFLEKFFPTSRTTTIRKEICGIRQHTRETLHEYWERFNKLYATCPHNQINDQLLIQYFYKKSIDGQDTSSSKAPDLQHGNNMQQFGIRGSSQSQMVNEIGVASNQKLENQLTELTSLVRQLAVGQHQPTMAIKVCGICTSVKHPTDMCPTLQEIELDELENVGAIGGFQYGKQPYQSRPLDNQQHGRQPFRPGSNQGPYAAQQFGLSTSNSAIPSTTFPTTATTKNAASRKFPISEGSNEAASHHCRDTPRPTLNRMPTHSPRQDQTVPVPFPTRTISARKPESDEELLKMFRKVEINIPVLDAIK</sequence>
<keyword evidence="4" id="KW-1185">Reference proteome</keyword>
<evidence type="ECO:0000256" key="1">
    <source>
        <dbReference type="SAM" id="MobiDB-lite"/>
    </source>
</evidence>
<comment type="caution">
    <text evidence="3">The sequence shown here is derived from an EMBL/GenBank/DDBJ whole genome shotgun (WGS) entry which is preliminary data.</text>
</comment>
<evidence type="ECO:0000259" key="2">
    <source>
        <dbReference type="Pfam" id="PF03732"/>
    </source>
</evidence>
<dbReference type="Proteomes" id="UP000257109">
    <property type="component" value="Unassembled WGS sequence"/>
</dbReference>
<proteinExistence type="predicted"/>
<dbReference type="PANTHER" id="PTHR33223:SF3">
    <property type="match status" value="1"/>
</dbReference>
<dbReference type="AlphaFoldDB" id="A0A371EBH1"/>